<dbReference type="Proteomes" id="UP001642540">
    <property type="component" value="Unassembled WGS sequence"/>
</dbReference>
<name>A0ABP1RST8_9HEXA</name>
<dbReference type="Gene3D" id="1.10.220.10">
    <property type="entry name" value="Annexin"/>
    <property type="match status" value="2"/>
</dbReference>
<keyword evidence="2" id="KW-0677">Repeat</keyword>
<dbReference type="SUPFAM" id="SSF47874">
    <property type="entry name" value="Annexin"/>
    <property type="match status" value="1"/>
</dbReference>
<feature type="signal peptide" evidence="4">
    <location>
        <begin position="1"/>
        <end position="21"/>
    </location>
</feature>
<evidence type="ECO:0000256" key="4">
    <source>
        <dbReference type="SAM" id="SignalP"/>
    </source>
</evidence>
<keyword evidence="4" id="KW-0732">Signal</keyword>
<comment type="caution">
    <text evidence="5">The sequence shown here is derived from an EMBL/GenBank/DDBJ whole genome shotgun (WGS) entry which is preliminary data.</text>
</comment>
<accession>A0ABP1RST8</accession>
<sequence>MFTNLFFVFILSTSFFMCATHDKTKSVQPEKKSEEESKKLTTNEDKIITQATSIREAFVDASPDVLVDIIITTNVSERLQIAMAYTRKYGKPLEHDLETKLGNKDLGKLMTGMFEPRSVFLAKDLRHAIAGLGTDENTLSEILCCLKASELKELIGTYHMLHKKRLFKDIEADTSGDFRKLLLKLVEVVRNENEDDRKEFNLRVADVVKKLNPEVPTSVSTTTKRPLLDHIKYVFHSKKQKAENLYVNIQSIIDVFSTHSFIVIDKASQNYEKITGYELTETIRKSAKKEDFQELLLDILQFSVNRTEFYVHKIHDGLTQYKFKPSRKSLTRALVMLSHSELSHVQLAYQTFFRRKIINVLDGKPGDPYKSAVNRILNSCDN</sequence>
<dbReference type="InterPro" id="IPR018502">
    <property type="entry name" value="Annexin_repeat"/>
</dbReference>
<gene>
    <name evidence="5" type="ORF">ODALV1_LOCUS25732</name>
</gene>
<dbReference type="EMBL" id="CAXLJM020000105">
    <property type="protein sequence ID" value="CAL8134884.1"/>
    <property type="molecule type" value="Genomic_DNA"/>
</dbReference>
<evidence type="ECO:0000256" key="3">
    <source>
        <dbReference type="ARBA" id="ARBA00023216"/>
    </source>
</evidence>
<dbReference type="Pfam" id="PF00191">
    <property type="entry name" value="Annexin"/>
    <property type="match status" value="1"/>
</dbReference>
<keyword evidence="3" id="KW-0041">Annexin</keyword>
<dbReference type="PROSITE" id="PS51897">
    <property type="entry name" value="ANNEXIN_2"/>
    <property type="match status" value="1"/>
</dbReference>
<keyword evidence="6" id="KW-1185">Reference proteome</keyword>
<dbReference type="SMART" id="SM00335">
    <property type="entry name" value="ANX"/>
    <property type="match status" value="2"/>
</dbReference>
<evidence type="ECO:0008006" key="7">
    <source>
        <dbReference type="Google" id="ProtNLM"/>
    </source>
</evidence>
<protein>
    <recommendedName>
        <fullName evidence="7">Annexin</fullName>
    </recommendedName>
</protein>
<evidence type="ECO:0000256" key="1">
    <source>
        <dbReference type="ARBA" id="ARBA00007831"/>
    </source>
</evidence>
<proteinExistence type="inferred from homology"/>
<evidence type="ECO:0000313" key="5">
    <source>
        <dbReference type="EMBL" id="CAL8134884.1"/>
    </source>
</evidence>
<reference evidence="5 6" key="1">
    <citation type="submission" date="2024-08" db="EMBL/GenBank/DDBJ databases">
        <authorList>
            <person name="Cucini C."/>
            <person name="Frati F."/>
        </authorList>
    </citation>
    <scope>NUCLEOTIDE SEQUENCE [LARGE SCALE GENOMIC DNA]</scope>
</reference>
<comment type="similarity">
    <text evidence="1">Belongs to the annexin family.</text>
</comment>
<organism evidence="5 6">
    <name type="scientific">Orchesella dallaii</name>
    <dbReference type="NCBI Taxonomy" id="48710"/>
    <lineage>
        <taxon>Eukaryota</taxon>
        <taxon>Metazoa</taxon>
        <taxon>Ecdysozoa</taxon>
        <taxon>Arthropoda</taxon>
        <taxon>Hexapoda</taxon>
        <taxon>Collembola</taxon>
        <taxon>Entomobryomorpha</taxon>
        <taxon>Entomobryoidea</taxon>
        <taxon>Orchesellidae</taxon>
        <taxon>Orchesellinae</taxon>
        <taxon>Orchesella</taxon>
    </lineage>
</organism>
<dbReference type="InterPro" id="IPR037104">
    <property type="entry name" value="Annexin_sf"/>
</dbReference>
<dbReference type="PANTHER" id="PTHR10502">
    <property type="entry name" value="ANNEXIN"/>
    <property type="match status" value="1"/>
</dbReference>
<dbReference type="PANTHER" id="PTHR10502:SF102">
    <property type="entry name" value="ANNEXIN B11"/>
    <property type="match status" value="1"/>
</dbReference>
<evidence type="ECO:0000313" key="6">
    <source>
        <dbReference type="Proteomes" id="UP001642540"/>
    </source>
</evidence>
<evidence type="ECO:0000256" key="2">
    <source>
        <dbReference type="ARBA" id="ARBA00022737"/>
    </source>
</evidence>
<feature type="chain" id="PRO_5046021014" description="Annexin" evidence="4">
    <location>
        <begin position="22"/>
        <end position="382"/>
    </location>
</feature>